<sequence length="628" mass="67633">MAKSVGSACAQIAILLAITCSASELASAVLHQDTYEIVDTNLPNIAAYGVVPLRTDRLHRQRRTVPVSPPLPAVTTYRGAVSANATAEAGGAAGAGGGVAAETTVTTVDNKAAGGSVSYNVHNVGVNGTGQRKTYDVAPAVDSNTTSQMAPATKKPTLLGQSGNPKKVASSVVAATMTDPSPAVIDVDVSKVVDVPEEEIEAAVKNASLKESVDFHEYYNSVLYENKDEVASLWTELKATPENIMLSSSHRRAMTVELKFDFPFYGHFVRNITVATGGFLYTGEYVHSWLAATQYIAPLMANFDTSMSNDSFVRLHDNGTAFTAVWENVTLQDKPDFGKFTFSVTLYQSGDIVFAYMLVPTNINSIQDKEHPVKVGLSDAYIIDKQLFFARRKTIYEYHRVTFQQHEITNNTIIKLAAQPTCLGYNDCNSCINHNTTFTCLWCSVLNRCSTGTDRKKHEWLQMGCEATAIHTSSLCPALGDKGNNAAGQGKNGSANSGASANGATNTSTSSSGSSTPVTEPSVMSTRAPHATAYIKPGVDHSSDIHADGKVGNAELSKAEADNKNVGVAFGFMVPICLVFAVTLWLFYAYRNPHTKSGQLLIQSKQFRPSQWSWRRGEARYTAATIHM</sequence>
<evidence type="ECO:0000313" key="1">
    <source>
        <dbReference type="EMBL" id="UYK33056.1"/>
    </source>
</evidence>
<reference evidence="1 2" key="11">
    <citation type="journal article" date="2015" name="Genome Res.">
        <title>The Release 6 reference sequence of the Drosophila melanogaster genome.</title>
        <authorList>
            <person name="Hoskins R.A."/>
            <person name="Carlson J.W."/>
            <person name="Wan K.H."/>
            <person name="Park S."/>
            <person name="Mendez I."/>
            <person name="Galle S.E."/>
            <person name="Booth B.W."/>
            <person name="Pfeiffer B.D."/>
            <person name="George R.A."/>
            <person name="Svirskas R."/>
            <person name="Krzywinski M."/>
            <person name="Schein J."/>
            <person name="Accardo M.C."/>
            <person name="Damia E."/>
            <person name="Messina G."/>
            <person name="Mendez-Lago M."/>
            <person name="de Pablos B."/>
            <person name="Demakova O.V."/>
            <person name="Andreyeva E.N."/>
            <person name="Boldyreva L.V."/>
            <person name="Marra M."/>
            <person name="Carvalho A.B."/>
            <person name="Dimitri P."/>
            <person name="Villasante A."/>
            <person name="Zhimulev I.F."/>
            <person name="Rubin G.M."/>
            <person name="Karpen G.H."/>
            <person name="Celniker S.E."/>
        </authorList>
    </citation>
    <scope>NUCLEOTIDE SEQUENCE [LARGE SCALE GENOMIC DNA]</scope>
    <source>
        <strain evidence="2">Berkeley</strain>
    </source>
</reference>
<proteinExistence type="predicted"/>
<gene>
    <name evidence="1" type="primary">l(1)G0289</name>
    <name evidence="1" type="synonym">CG2221</name>
    <name evidence="1" type="synonym">Dmel\CG2221</name>
    <name evidence="1" type="synonym">Mgn1457</name>
    <name evidence="1" type="ORF">Dmel_CG2221</name>
</gene>
<reference evidence="1 2" key="3">
    <citation type="journal article" date="2002" name="Genome Biol.">
        <title>Annotation of the Drosophila melanogaster euchromatic genome: a systematic review.</title>
        <authorList>
            <person name="Misra S."/>
            <person name="Crosby M.A."/>
            <person name="Mungall C.J."/>
            <person name="Matthews B.B."/>
            <person name="Campbell K.S."/>
            <person name="Hradecky P."/>
            <person name="Huang Y."/>
            <person name="Kaminker J.S."/>
            <person name="Millburn G.H."/>
            <person name="Prochnik S.E."/>
            <person name="Smith C.D."/>
            <person name="Tupy J.L."/>
            <person name="Whitfied E.J."/>
            <person name="Bayraktaroglu L."/>
            <person name="Berman B.P."/>
            <person name="Bettencourt B.R."/>
            <person name="Celniker S.E."/>
            <person name="de Grey A.D."/>
            <person name="Drysdale R.A."/>
            <person name="Harris N.L."/>
            <person name="Richter J."/>
            <person name="Russo S."/>
            <person name="Schroeder A.J."/>
            <person name="Shu S.Q."/>
            <person name="Stapleton M."/>
            <person name="Yamada C."/>
            <person name="Ashburner M."/>
            <person name="Gelbart W.M."/>
            <person name="Rubin G.M."/>
            <person name="Lewis S.E."/>
        </authorList>
    </citation>
    <scope>GENOME REANNOTATION</scope>
    <source>
        <strain evidence="2">Berkeley</strain>
    </source>
</reference>
<reference evidence="1 2" key="4">
    <citation type="journal article" date="2002" name="Genome Biol.">
        <title>The transposable elements of the Drosophila melanogaster euchromatin: a genomics perspective.</title>
        <authorList>
            <person name="Kaminker J.S."/>
            <person name="Bergman C.M."/>
            <person name="Kronmiller B."/>
            <person name="Carlson J."/>
            <person name="Svirskas R."/>
            <person name="Patel S."/>
            <person name="Frise E."/>
            <person name="Wheeler D.A."/>
            <person name="Lewis S.E."/>
            <person name="Rubin G.M."/>
            <person name="Ashburner M."/>
            <person name="Celniker S.E."/>
        </authorList>
    </citation>
    <scope>NUCLEOTIDE SEQUENCE [LARGE SCALE GENOMIC DNA]</scope>
    <source>
        <strain evidence="2">Berkeley</strain>
    </source>
</reference>
<accession>A0ACD4DAV1</accession>
<reference evidence="1 2" key="1">
    <citation type="journal article" date="2000" name="Science">
        <title>The genome sequence of Drosophila melanogaster.</title>
        <authorList>
            <person name="Adams M.D."/>
            <person name="Celniker S.E."/>
            <person name="Holt R.A."/>
            <person name="Evans C.A."/>
            <person name="Gocayne J.D."/>
            <person name="Amanatides P.G."/>
            <person name="Scherer S.E."/>
            <person name="Li P.W."/>
            <person name="Hoskins R.A."/>
            <person name="Galle R.F."/>
            <person name="George R.A."/>
            <person name="Lewis S.E."/>
            <person name="Richards S."/>
            <person name="Ashburner M."/>
            <person name="Henderson S.N."/>
            <person name="Sutton G.G."/>
            <person name="Wortman J.R."/>
            <person name="Yandell M.D."/>
            <person name="Zhang Q."/>
            <person name="Chen L.X."/>
            <person name="Brandon R.C."/>
            <person name="Rogers Y.H."/>
            <person name="Blazej R.G."/>
            <person name="Champe M."/>
            <person name="Pfeiffer B.D."/>
            <person name="Wan K.H."/>
            <person name="Doyle C."/>
            <person name="Baxter E.G."/>
            <person name="Helt G."/>
            <person name="Nelson C.R."/>
            <person name="Gabor G.L."/>
            <person name="Abril J.F."/>
            <person name="Agbayani A."/>
            <person name="An H.J."/>
            <person name="Andrews-Pfannkoch C."/>
            <person name="Baldwin D."/>
            <person name="Ballew R.M."/>
            <person name="Basu A."/>
            <person name="Baxendale J."/>
            <person name="Bayraktaroglu L."/>
            <person name="Beasley E.M."/>
            <person name="Beeson K.Y."/>
            <person name="Benos P.V."/>
            <person name="Berman B.P."/>
            <person name="Bhandari D."/>
            <person name="Bolshakov S."/>
            <person name="Borkova D."/>
            <person name="Botchan M.R."/>
            <person name="Bouck J."/>
            <person name="Brokstein P."/>
            <person name="Brottier P."/>
            <person name="Burtis K.C."/>
            <person name="Busam D.A."/>
            <person name="Butler H."/>
            <person name="Cadieu E."/>
            <person name="Center A."/>
            <person name="Chandra I."/>
            <person name="Cherry J.M."/>
            <person name="Cawley S."/>
            <person name="Dahlke C."/>
            <person name="Davenport L.B."/>
            <person name="Davies P."/>
            <person name="de Pablos B."/>
            <person name="Delcher A."/>
            <person name="Deng Z."/>
            <person name="Mays A.D."/>
            <person name="Dew I."/>
            <person name="Dietz S.M."/>
            <person name="Dodson K."/>
            <person name="Doup L.E."/>
            <person name="Downes M."/>
            <person name="Dugan-Rocha S."/>
            <person name="Dunkov B.C."/>
            <person name="Dunn P."/>
            <person name="Durbin K.J."/>
            <person name="Evangelista C.C."/>
            <person name="Ferraz C."/>
            <person name="Ferriera S."/>
            <person name="Fleischmann W."/>
            <person name="Fosler C."/>
            <person name="Gabrielian A.E."/>
            <person name="Garg N.S."/>
            <person name="Gelbart W.M."/>
            <person name="Glasser K."/>
            <person name="Glodek A."/>
            <person name="Gong F."/>
            <person name="Gorrell J.H."/>
            <person name="Gu Z."/>
            <person name="Guan P."/>
            <person name="Harris M."/>
            <person name="Harris N.L."/>
            <person name="Harvey D."/>
            <person name="Heiman T.J."/>
            <person name="Hernandez J.R."/>
            <person name="Houck J."/>
            <person name="Hostin D."/>
            <person name="Houston K.A."/>
            <person name="Howland T.J."/>
            <person name="Wei M.H."/>
            <person name="Ibegwam C."/>
            <person name="Jalali M."/>
            <person name="Kalush F."/>
            <person name="Karpen G.H."/>
            <person name="Ke Z."/>
            <person name="Kennison J.A."/>
            <person name="Ketchum K.A."/>
            <person name="Kimmel B.E."/>
            <person name="Kodira C.D."/>
            <person name="Kraft C."/>
            <person name="Kravitz S."/>
            <person name="Kulp D."/>
            <person name="Lai Z."/>
            <person name="Lasko P."/>
            <person name="Lei Y."/>
            <person name="Levitsky A.A."/>
            <person name="Li J."/>
            <person name="Li Z."/>
            <person name="Liang Y."/>
            <person name="Lin X."/>
            <person name="Liu X."/>
            <person name="Mattei B."/>
            <person name="McIntosh T.C."/>
            <person name="McLeod M.P."/>
            <person name="McPherson D."/>
            <person name="Merkulov G."/>
            <person name="Milshina N.V."/>
            <person name="Mobarry C."/>
            <person name="Morris J."/>
            <person name="Moshrefi A."/>
            <person name="Mount S.M."/>
            <person name="Moy M."/>
            <person name="Murphy B."/>
            <person name="Murphy L."/>
            <person name="Muzny D.M."/>
            <person name="Nelson D.L."/>
            <person name="Nelson D.R."/>
            <person name="Nelson K.A."/>
            <person name="Nixon K."/>
            <person name="Nusskern D.R."/>
            <person name="Pacleb J.M."/>
            <person name="Palazzolo M."/>
            <person name="Pittman G.S."/>
            <person name="Pan S."/>
            <person name="Pollard J."/>
            <person name="Puri V."/>
            <person name="Reese M.G."/>
            <person name="Reinert K."/>
            <person name="Remington K."/>
            <person name="Saunders R.D."/>
            <person name="Scheeler F."/>
            <person name="Shen H."/>
            <person name="Shue B.C."/>
            <person name="Siden-Kiamos I."/>
            <person name="Simpson M."/>
            <person name="Skupski M.P."/>
            <person name="Smith T."/>
            <person name="Spier E."/>
            <person name="Spradling A.C."/>
            <person name="Stapleton M."/>
            <person name="Strong R."/>
            <person name="Sun E."/>
            <person name="Svirskas R."/>
            <person name="Tector C."/>
            <person name="Turner R."/>
            <person name="Venter E."/>
            <person name="Wang A.H."/>
            <person name="Wang X."/>
            <person name="Wang Z.Y."/>
            <person name="Wassarman D.A."/>
            <person name="Weinstock G.M."/>
            <person name="Weissenbach J."/>
            <person name="Williams S.M."/>
            <person name="WoodageT"/>
            <person name="Worley K.C."/>
            <person name="Wu D."/>
            <person name="Yang S."/>
            <person name="Yao Q.A."/>
            <person name="Ye J."/>
            <person name="Yeh R.F."/>
            <person name="Zaveri J.S."/>
            <person name="Zhan M."/>
            <person name="Zhang G."/>
            <person name="Zhao Q."/>
            <person name="Zheng L."/>
            <person name="Zheng X.H."/>
            <person name="Zhong F.N."/>
            <person name="Zhong W."/>
            <person name="Zhou X."/>
            <person name="Zhu S."/>
            <person name="Zhu X."/>
            <person name="Smith H.O."/>
            <person name="Gibbs R.A."/>
            <person name="Myers E.W."/>
            <person name="Rubin G.M."/>
            <person name="Venter J.C."/>
        </authorList>
    </citation>
    <scope>NUCLEOTIDE SEQUENCE [LARGE SCALE GENOMIC DNA]</scope>
    <source>
        <strain evidence="2">Berkeley</strain>
    </source>
</reference>
<reference evidence="1 2" key="6">
    <citation type="journal article" date="2005" name="PLoS Comput. Biol.">
        <title>Combined evidence annotation of transposable elements in genome sequences.</title>
        <authorList>
            <person name="Quesneville H."/>
            <person name="Bergman C.M."/>
            <person name="Andrieu O."/>
            <person name="Autard D."/>
            <person name="Nouaud D."/>
            <person name="Ashburner M."/>
            <person name="Anxolabehere D."/>
        </authorList>
    </citation>
    <scope>NUCLEOTIDE SEQUENCE [LARGE SCALE GENOMIC DNA]</scope>
    <source>
        <strain evidence="2">Berkeley</strain>
    </source>
</reference>
<reference evidence="1 2" key="8">
    <citation type="journal article" date="2007" name="Science">
        <title>Sequence finishing and mapping of Drosophila melanogaster heterochromatin.</title>
        <authorList>
            <person name="Hoskins R.A."/>
            <person name="Carlson J.W."/>
            <person name="Kennedy C."/>
            <person name="Acevedo D."/>
            <person name="Evans-Holm M."/>
            <person name="Frise E."/>
            <person name="Wan K.H."/>
            <person name="Park S."/>
            <person name="Mendez-Lago M."/>
            <person name="Rossi F."/>
            <person name="Villasante A."/>
            <person name="Dimitri P."/>
            <person name="Karpen G.H."/>
            <person name="Celniker S.E."/>
        </authorList>
    </citation>
    <scope>NUCLEOTIDE SEQUENCE [LARGE SCALE GENOMIC DNA]</scope>
    <source>
        <strain evidence="2">Berkeley</strain>
    </source>
</reference>
<reference evidence="1 2" key="7">
    <citation type="journal article" date="2007" name="Science">
        <title>The Release 5.1 annotation of Drosophila melanogaster heterochromatin.</title>
        <authorList>
            <person name="Smith C.D."/>
            <person name="Shu S."/>
            <person name="Mungall C.J."/>
            <person name="Karpen G.H."/>
        </authorList>
    </citation>
    <scope>NUCLEOTIDE SEQUENCE [LARGE SCALE GENOMIC DNA]</scope>
    <source>
        <strain evidence="2">Berkeley</strain>
    </source>
</reference>
<reference evidence="1 2" key="9">
    <citation type="journal article" date="2015" name="G3 (Bethesda)">
        <title>Gene Model Annotations for Drosophila melanogaster: Impact of High-Throughput Data.</title>
        <authorList>
            <consortium name="FlyBase Consortium"/>
            <person name="Matthews B.B."/>
            <person name="Dos Santos G."/>
            <person name="Crosby M.A."/>
            <person name="Emmert D.B."/>
            <person name="St Pierre S.E."/>
            <person name="Gramates L.S."/>
            <person name="Zhou P."/>
            <person name="Schroeder A.J."/>
            <person name="Falls K."/>
            <person name="Strelets V."/>
            <person name="Russo S.M."/>
            <person name="Gelbart W.M."/>
            <person name="null"/>
        </authorList>
    </citation>
    <scope>NUCLEOTIDE SEQUENCE [LARGE SCALE GENOMIC DNA]</scope>
    <source>
        <strain evidence="2">Berkeley</strain>
    </source>
</reference>
<name>A0ACD4DAV1_DROME</name>
<reference evidence="1 2" key="2">
    <citation type="journal article" date="2002" name="Genome Biol.">
        <title>Finishing a whole-genome shotgun: release 3 of the Drosophila melanogaster euchromatic genome sequence.</title>
        <authorList>
            <person name="Celniker S.E."/>
            <person name="Wheeler D.A."/>
            <person name="Kronmiller B."/>
            <person name="Carlson J.W."/>
            <person name="Halpern A."/>
            <person name="Patel S."/>
            <person name="Adams M."/>
            <person name="Champe M."/>
            <person name="Dugan S.P."/>
            <person name="Frise E."/>
            <person name="Hodgson A."/>
            <person name="George R.A."/>
            <person name="Hoskins R.A."/>
            <person name="Laverty T."/>
            <person name="Muzny D.M."/>
            <person name="Nelson C.R."/>
            <person name="Pacleb J.M."/>
            <person name="Park S."/>
            <person name="Pfeiffer B.D."/>
            <person name="Richards S."/>
            <person name="Sodergren E.J."/>
            <person name="Svirskas R."/>
            <person name="Tabor P.E."/>
            <person name="Wan K."/>
            <person name="Stapleton M."/>
            <person name="Sutton G.G."/>
            <person name="Venter C."/>
            <person name="Weinstock G."/>
            <person name="Scherer S.E."/>
            <person name="Myers E.W."/>
            <person name="Gibbs R.A."/>
            <person name="Rubin G.M."/>
        </authorList>
    </citation>
    <scope>NUCLEOTIDE SEQUENCE [LARGE SCALE GENOMIC DNA]</scope>
    <source>
        <strain evidence="2">Berkeley</strain>
    </source>
</reference>
<dbReference type="EMBL" id="AE014298">
    <property type="protein sequence ID" value="UYK33056.1"/>
    <property type="molecule type" value="Genomic_DNA"/>
</dbReference>
<protein>
    <submittedName>
        <fullName evidence="1">Lethal (1) G0289, isoform D</fullName>
    </submittedName>
</protein>
<organism evidence="1 2">
    <name type="scientific">Drosophila melanogaster</name>
    <name type="common">Fruit fly</name>
    <dbReference type="NCBI Taxonomy" id="7227"/>
    <lineage>
        <taxon>Eukaryota</taxon>
        <taxon>Metazoa</taxon>
        <taxon>Ecdysozoa</taxon>
        <taxon>Arthropoda</taxon>
        <taxon>Hexapoda</taxon>
        <taxon>Insecta</taxon>
        <taxon>Pterygota</taxon>
        <taxon>Neoptera</taxon>
        <taxon>Endopterygota</taxon>
        <taxon>Diptera</taxon>
        <taxon>Brachycera</taxon>
        <taxon>Muscomorpha</taxon>
        <taxon>Ephydroidea</taxon>
        <taxon>Drosophilidae</taxon>
        <taxon>Drosophila</taxon>
        <taxon>Sophophora</taxon>
    </lineage>
</organism>
<dbReference type="Proteomes" id="UP000000803">
    <property type="component" value="Chromosome X"/>
</dbReference>
<keyword evidence="2" id="KW-1185">Reference proteome</keyword>
<evidence type="ECO:0000313" key="2">
    <source>
        <dbReference type="Proteomes" id="UP000000803"/>
    </source>
</evidence>
<reference evidence="1 2" key="10">
    <citation type="journal article" date="2015" name="G3 (Bethesda)">
        <title>Gene Model Annotations for Drosophila melanogaster: The Rule-Benders.</title>
        <authorList>
            <consortium name="FlyBase Consortium"/>
            <person name="Crosby M.A."/>
            <person name="Gramates L.S."/>
            <person name="Dos Santos G."/>
            <person name="Matthews B.B."/>
            <person name="St Pierre S.E."/>
            <person name="Zhou P."/>
            <person name="Schroeder A.J."/>
            <person name="Falls K."/>
            <person name="Emmert D.B."/>
            <person name="Russo S.M."/>
            <person name="Gelbart W.M."/>
            <person name="null"/>
        </authorList>
    </citation>
    <scope>NUCLEOTIDE SEQUENCE [LARGE SCALE GENOMIC DNA]</scope>
    <source>
        <strain evidence="2">Berkeley</strain>
    </source>
</reference>
<reference evidence="1 2" key="5">
    <citation type="journal article" date="2002" name="Genome Biol.">
        <title>Heterochromatic sequences in a Drosophila whole-genome shotgun assembly.</title>
        <authorList>
            <person name="Hoskins R.A."/>
            <person name="Smith C.D."/>
            <person name="Carlson J.W."/>
            <person name="Carvalho A.B."/>
            <person name="Halpern A."/>
            <person name="Kaminker J.S."/>
            <person name="Kennedy C."/>
            <person name="Mungall C.J."/>
            <person name="Sullivan B.A."/>
            <person name="Sutton G.G."/>
            <person name="Yasuhara J.C."/>
            <person name="Wakimoto B.T."/>
            <person name="Myers E.W."/>
            <person name="Celniker S.E."/>
            <person name="Rubin G.M."/>
            <person name="Karpen G.H."/>
        </authorList>
    </citation>
    <scope>NUCLEOTIDE SEQUENCE [LARGE SCALE GENOMIC DNA]</scope>
    <source>
        <strain evidence="2">Berkeley</strain>
    </source>
</reference>